<dbReference type="PANTHER" id="PTHR10458:SF22">
    <property type="entry name" value="PEPTIDE DEFORMYLASE"/>
    <property type="match status" value="1"/>
</dbReference>
<dbReference type="PANTHER" id="PTHR10458">
    <property type="entry name" value="PEPTIDE DEFORMYLASE"/>
    <property type="match status" value="1"/>
</dbReference>
<evidence type="ECO:0000313" key="4">
    <source>
        <dbReference type="Proteomes" id="UP000564033"/>
    </source>
</evidence>
<dbReference type="GO" id="GO:0006412">
    <property type="term" value="P:translation"/>
    <property type="evidence" value="ECO:0007669"/>
    <property type="project" value="UniProtKB-UniRule"/>
</dbReference>
<comment type="caution">
    <text evidence="3">The sequence shown here is derived from an EMBL/GenBank/DDBJ whole genome shotgun (WGS) entry which is preliminary data.</text>
</comment>
<dbReference type="EMBL" id="JAAZIL010000032">
    <property type="protein sequence ID" value="NLZ24361.1"/>
    <property type="molecule type" value="Genomic_DNA"/>
</dbReference>
<dbReference type="SUPFAM" id="SSF56420">
    <property type="entry name" value="Peptide deformylase"/>
    <property type="match status" value="1"/>
</dbReference>
<dbReference type="AlphaFoldDB" id="A0A847VD10"/>
<sequence>MEISIKGIRRKQCGIIESMAKLLHIYTIDNPEEESFLRRISKDVPKQEIEGEEFQVFLDDLIYTAQNIITEEGYTASGLSAIQVGRDVNVFCILKENSSVFEIMVNPVIDIISPTLIIDREGCLSIPKTEGQVARFEKIKVTYLDRNGKKQRAVFKDLEAREIQHEHDHTKGVLFTDKLVD</sequence>
<keyword evidence="2" id="KW-0408">Iron</keyword>
<gene>
    <name evidence="2" type="primary">def</name>
    <name evidence="3" type="ORF">GX888_01250</name>
</gene>
<organism evidence="3 4">
    <name type="scientific">Candidatus Dojkabacteria bacterium</name>
    <dbReference type="NCBI Taxonomy" id="2099670"/>
    <lineage>
        <taxon>Bacteria</taxon>
        <taxon>Candidatus Dojkabacteria</taxon>
    </lineage>
</organism>
<keyword evidence="2" id="KW-0648">Protein biosynthesis</keyword>
<feature type="binding site" evidence="2">
    <location>
        <position position="165"/>
    </location>
    <ligand>
        <name>Fe cation</name>
        <dbReference type="ChEBI" id="CHEBI:24875"/>
    </ligand>
</feature>
<reference evidence="3 4" key="1">
    <citation type="journal article" date="2020" name="Biotechnol. Biofuels">
        <title>New insights from the biogas microbiome by comprehensive genome-resolved metagenomics of nearly 1600 species originating from multiple anaerobic digesters.</title>
        <authorList>
            <person name="Campanaro S."/>
            <person name="Treu L."/>
            <person name="Rodriguez-R L.M."/>
            <person name="Kovalovszki A."/>
            <person name="Ziels R.M."/>
            <person name="Maus I."/>
            <person name="Zhu X."/>
            <person name="Kougias P.G."/>
            <person name="Basile A."/>
            <person name="Luo G."/>
            <person name="Schluter A."/>
            <person name="Konstantinidis K.T."/>
            <person name="Angelidaki I."/>
        </authorList>
    </citation>
    <scope>NUCLEOTIDE SEQUENCE [LARGE SCALE GENOMIC DNA]</scope>
    <source>
        <strain evidence="3">AS19jrsBPTG_9</strain>
    </source>
</reference>
<proteinExistence type="inferred from homology"/>
<feature type="active site" evidence="2">
    <location>
        <position position="166"/>
    </location>
</feature>
<keyword evidence="2" id="KW-0378">Hydrolase</keyword>
<protein>
    <recommendedName>
        <fullName evidence="2">Peptide deformylase</fullName>
        <shortName evidence="2">PDF</shortName>
        <ecNumber evidence="2">3.5.1.88</ecNumber>
    </recommendedName>
    <alternativeName>
        <fullName evidence="2">Polypeptide deformylase</fullName>
    </alternativeName>
</protein>
<keyword evidence="2" id="KW-0479">Metal-binding</keyword>
<feature type="binding site" evidence="2">
    <location>
        <position position="169"/>
    </location>
    <ligand>
        <name>Fe cation</name>
        <dbReference type="ChEBI" id="CHEBI:24875"/>
    </ligand>
</feature>
<dbReference type="HAMAP" id="MF_00163">
    <property type="entry name" value="Pep_deformylase"/>
    <property type="match status" value="1"/>
</dbReference>
<dbReference type="Pfam" id="PF01327">
    <property type="entry name" value="Pep_deformylase"/>
    <property type="match status" value="1"/>
</dbReference>
<evidence type="ECO:0000256" key="2">
    <source>
        <dbReference type="HAMAP-Rule" id="MF_00163"/>
    </source>
</evidence>
<evidence type="ECO:0000313" key="3">
    <source>
        <dbReference type="EMBL" id="NLZ24361.1"/>
    </source>
</evidence>
<dbReference type="GO" id="GO:0042586">
    <property type="term" value="F:peptide deformylase activity"/>
    <property type="evidence" value="ECO:0007669"/>
    <property type="project" value="UniProtKB-UniRule"/>
</dbReference>
<name>A0A847VD10_9BACT</name>
<comment type="similarity">
    <text evidence="1 2">Belongs to the polypeptide deformylase family.</text>
</comment>
<comment type="function">
    <text evidence="2">Removes the formyl group from the N-terminal Met of newly synthesized proteins. Requires at least a dipeptide for an efficient rate of reaction. N-terminal L-methionine is a prerequisite for activity but the enzyme has broad specificity at other positions.</text>
</comment>
<dbReference type="PRINTS" id="PR01576">
    <property type="entry name" value="PDEFORMYLASE"/>
</dbReference>
<comment type="catalytic activity">
    <reaction evidence="2">
        <text>N-terminal N-formyl-L-methionyl-[peptide] + H2O = N-terminal L-methionyl-[peptide] + formate</text>
        <dbReference type="Rhea" id="RHEA:24420"/>
        <dbReference type="Rhea" id="RHEA-COMP:10639"/>
        <dbReference type="Rhea" id="RHEA-COMP:10640"/>
        <dbReference type="ChEBI" id="CHEBI:15377"/>
        <dbReference type="ChEBI" id="CHEBI:15740"/>
        <dbReference type="ChEBI" id="CHEBI:49298"/>
        <dbReference type="ChEBI" id="CHEBI:64731"/>
        <dbReference type="EC" id="3.5.1.88"/>
    </reaction>
</comment>
<evidence type="ECO:0000256" key="1">
    <source>
        <dbReference type="ARBA" id="ARBA00010759"/>
    </source>
</evidence>
<accession>A0A847VD10</accession>
<dbReference type="GO" id="GO:0046872">
    <property type="term" value="F:metal ion binding"/>
    <property type="evidence" value="ECO:0007669"/>
    <property type="project" value="UniProtKB-KW"/>
</dbReference>
<dbReference type="Proteomes" id="UP000564033">
    <property type="component" value="Unassembled WGS sequence"/>
</dbReference>
<dbReference type="EC" id="3.5.1.88" evidence="2"/>
<dbReference type="InterPro" id="IPR023635">
    <property type="entry name" value="Peptide_deformylase"/>
</dbReference>
<feature type="binding site" evidence="2">
    <location>
        <position position="123"/>
    </location>
    <ligand>
        <name>Fe cation</name>
        <dbReference type="ChEBI" id="CHEBI:24875"/>
    </ligand>
</feature>
<dbReference type="Gene3D" id="3.90.45.10">
    <property type="entry name" value="Peptide deformylase"/>
    <property type="match status" value="1"/>
</dbReference>
<dbReference type="InterPro" id="IPR036821">
    <property type="entry name" value="Peptide_deformylase_sf"/>
</dbReference>
<comment type="cofactor">
    <cofactor evidence="2">
        <name>Fe(2+)</name>
        <dbReference type="ChEBI" id="CHEBI:29033"/>
    </cofactor>
    <text evidence="2">Binds 1 Fe(2+) ion.</text>
</comment>